<dbReference type="EMBL" id="CDMY01000288">
    <property type="protein sequence ID" value="CEL99770.1"/>
    <property type="molecule type" value="Genomic_DNA"/>
</dbReference>
<accession>A0A0G4EQQ6</accession>
<protein>
    <submittedName>
        <fullName evidence="2">Uncharacterized protein</fullName>
    </submittedName>
</protein>
<dbReference type="PhylomeDB" id="A0A0G4EQQ6"/>
<evidence type="ECO:0000313" key="3">
    <source>
        <dbReference type="Proteomes" id="UP000041254"/>
    </source>
</evidence>
<sequence length="982" mass="102909">MNRMHLAAAFESGPMAAAAAASSSSVRPQAEAMPSSACSRNQEGTRVVLLSSTKRAPTNDYVWVTASIHHIDPHVVYEKAGTLHEGTALYMREVGGWGEEFKVVVPHQTNPDTHTNPQPPVVWNVSKKAPAGFGEDLLASLCSFMTPRELSAIFPPPRSADSLMASSSALPSTTAGPLFAGAAFGPLKGQTTAAAKEDTADGAPPGAASLLSLFGGQSLIGTSTGQGGLSSAAAAASSGGGPSSLLFTVGAATPAVKPRSRAKRISAAPSPASAAGLTNTIIAPGDLFGGSIFAPAKAPSKLPPSAAQSTTTPTSGPFELGKASTGKGGGDLLGGGAAASGGTFSGTGRGSLSGQGGAATGTGGIFGPFSGSIISGGTAVVASNSFSGPSFSARGGMFGGAAFGQQSSFGATQSSLSPIHTAALHQQTHITIDCSDEDDRYFWESMTPEQAFQLGKRLVNLTAITLVQPRGDRLWCLDTMMSVVEGHAAGRREVCEKKGQQHMPKGSLETIHFTTADSQLLNSTRPSPPSRLPPPAPPPTLHALSPTLHSLRTVTGAVRHHSVLAHKGWCMPALEYVDQDGWDADELGQFISSSSSLKEVGGRRRTWDEWAGVFEHFPITPAGQPGPLRHLERIGGIEWFRGDEWGVRRLQDVLTSRGCRKSLRRLDVEVCPFDFDDSLSALLAVDGFINTCCTSPDVPLTVTVVCDTAFELALFYAVEFPPRPSPFIKTAIQEAARQADEVYWNFLSEHDITHPLNSPSEAAIEIAQSLTFAKVEWVSVHNADGFVPPPGTTPPIPTIINHLPPFPRARELRVHSGLVAAAAGRLLAEKMPREVLRVEFGRGVSAEDRRGVLEGLGEGGGLHTVRVGVELGEVRAVSLTQGGAFDGWGSSRLPSIREIRMYLEVSDELEPLAAAELIRSGLSTLLTAGVRGLRRVGVLLLMHGGLHDAIRQLLPNTRIGDFSISTTDDNGDIVVQAKLSGR</sequence>
<name>A0A0G4EQQ6_VITBC</name>
<gene>
    <name evidence="2" type="ORF">Vbra_5316</name>
</gene>
<feature type="compositionally biased region" description="Pro residues" evidence="1">
    <location>
        <begin position="526"/>
        <end position="540"/>
    </location>
</feature>
<dbReference type="VEuPathDB" id="CryptoDB:Vbra_5316"/>
<dbReference type="Proteomes" id="UP000041254">
    <property type="component" value="Unassembled WGS sequence"/>
</dbReference>
<keyword evidence="3" id="KW-1185">Reference proteome</keyword>
<feature type="compositionally biased region" description="Low complexity" evidence="1">
    <location>
        <begin position="299"/>
        <end position="317"/>
    </location>
</feature>
<evidence type="ECO:0000256" key="1">
    <source>
        <dbReference type="SAM" id="MobiDB-lite"/>
    </source>
</evidence>
<evidence type="ECO:0000313" key="2">
    <source>
        <dbReference type="EMBL" id="CEL99770.1"/>
    </source>
</evidence>
<feature type="region of interest" description="Disordered" evidence="1">
    <location>
        <begin position="520"/>
        <end position="542"/>
    </location>
</feature>
<organism evidence="2 3">
    <name type="scientific">Vitrella brassicaformis (strain CCMP3155)</name>
    <dbReference type="NCBI Taxonomy" id="1169540"/>
    <lineage>
        <taxon>Eukaryota</taxon>
        <taxon>Sar</taxon>
        <taxon>Alveolata</taxon>
        <taxon>Colpodellida</taxon>
        <taxon>Vitrellaceae</taxon>
        <taxon>Vitrella</taxon>
    </lineage>
</organism>
<feature type="region of interest" description="Disordered" evidence="1">
    <location>
        <begin position="299"/>
        <end position="334"/>
    </location>
</feature>
<reference evidence="2 3" key="1">
    <citation type="submission" date="2014-11" db="EMBL/GenBank/DDBJ databases">
        <authorList>
            <person name="Zhu J."/>
            <person name="Qi W."/>
            <person name="Song R."/>
        </authorList>
    </citation>
    <scope>NUCLEOTIDE SEQUENCE [LARGE SCALE GENOMIC DNA]</scope>
</reference>
<proteinExistence type="predicted"/>
<dbReference type="PANTHER" id="PTHR48125">
    <property type="entry name" value="LP07818P1"/>
    <property type="match status" value="1"/>
</dbReference>
<dbReference type="AlphaFoldDB" id="A0A0G4EQQ6"/>
<dbReference type="InParanoid" id="A0A0G4EQQ6"/>
<dbReference type="PANTHER" id="PTHR48125:SF10">
    <property type="entry name" value="OS12G0136300 PROTEIN"/>
    <property type="match status" value="1"/>
</dbReference>